<feature type="transmembrane region" description="Helical" evidence="6">
    <location>
        <begin position="197"/>
        <end position="216"/>
    </location>
</feature>
<evidence type="ECO:0000313" key="7">
    <source>
        <dbReference type="EMBL" id="PTX21462.1"/>
    </source>
</evidence>
<feature type="transmembrane region" description="Helical" evidence="6">
    <location>
        <begin position="27"/>
        <end position="47"/>
    </location>
</feature>
<feature type="transmembrane region" description="Helical" evidence="6">
    <location>
        <begin position="352"/>
        <end position="371"/>
    </location>
</feature>
<feature type="transmembrane region" description="Helical" evidence="6">
    <location>
        <begin position="173"/>
        <end position="191"/>
    </location>
</feature>
<dbReference type="AlphaFoldDB" id="A0A2T5YQ80"/>
<feature type="transmembrane region" description="Helical" evidence="6">
    <location>
        <begin position="280"/>
        <end position="299"/>
    </location>
</feature>
<feature type="transmembrane region" description="Helical" evidence="6">
    <location>
        <begin position="133"/>
        <end position="152"/>
    </location>
</feature>
<protein>
    <submittedName>
        <fullName evidence="7">O-antigen/teichoic acid export membrane protein</fullName>
    </submittedName>
</protein>
<evidence type="ECO:0000256" key="2">
    <source>
        <dbReference type="ARBA" id="ARBA00022475"/>
    </source>
</evidence>
<sequence>MSVFRITKFLPPKAVTNKFAATWLKSIFKVLGSQVLLQIIGFGTSILLVREMPKTDYAIYTVLFSIQAMLNILSDSGIMIGFNAIGGKVWQNKTEFASLLKTVAYIRNRATIIAFVFTSIYGASVLMRQGATPLQTTLFILSLLLIVFPEVYKSFIQQALLIRKEIGNVQIASILYQGSRLFLIIAAFILFDSGLTIYLVLGVTVLSVWLSALFILDKSKHIRVQAAEVDLNYKSTLFRYLKLNWHNALFFSFQGQISIFLLGLLGTTSNLAEIGALSRFSIVYTVLLALVSNIIGPGFGRCQEKANMVSIYALVLMSICAFTGLTLLLAHLFPFAFLWVLGEQYQHLSHELFLILVGSSISLAASAIFNLNSYKGWIAFTPVWEIPVNLISLTVGALLFDLSTLTGVISLSIIGASTNLVLYLTNSVVGFKQAGAIVNNQGI</sequence>
<dbReference type="GO" id="GO:0005886">
    <property type="term" value="C:plasma membrane"/>
    <property type="evidence" value="ECO:0007669"/>
    <property type="project" value="UniProtKB-SubCell"/>
</dbReference>
<organism evidence="7 8">
    <name type="scientific">Pontibacter mucosus</name>
    <dbReference type="NCBI Taxonomy" id="1649266"/>
    <lineage>
        <taxon>Bacteria</taxon>
        <taxon>Pseudomonadati</taxon>
        <taxon>Bacteroidota</taxon>
        <taxon>Cytophagia</taxon>
        <taxon>Cytophagales</taxon>
        <taxon>Hymenobacteraceae</taxon>
        <taxon>Pontibacter</taxon>
    </lineage>
</organism>
<evidence type="ECO:0000256" key="1">
    <source>
        <dbReference type="ARBA" id="ARBA00004651"/>
    </source>
</evidence>
<dbReference type="PANTHER" id="PTHR30250:SF11">
    <property type="entry name" value="O-ANTIGEN TRANSPORTER-RELATED"/>
    <property type="match status" value="1"/>
</dbReference>
<keyword evidence="2" id="KW-1003">Cell membrane</keyword>
<evidence type="ECO:0000256" key="4">
    <source>
        <dbReference type="ARBA" id="ARBA00022989"/>
    </source>
</evidence>
<dbReference type="PANTHER" id="PTHR30250">
    <property type="entry name" value="PST FAMILY PREDICTED COLANIC ACID TRANSPORTER"/>
    <property type="match status" value="1"/>
</dbReference>
<keyword evidence="4 6" id="KW-1133">Transmembrane helix</keyword>
<evidence type="ECO:0000256" key="6">
    <source>
        <dbReference type="SAM" id="Phobius"/>
    </source>
</evidence>
<comment type="subcellular location">
    <subcellularLocation>
        <location evidence="1">Cell membrane</location>
        <topology evidence="1">Multi-pass membrane protein</topology>
    </subcellularLocation>
</comment>
<reference evidence="7 8" key="1">
    <citation type="submission" date="2018-04" db="EMBL/GenBank/DDBJ databases">
        <title>Genomic Encyclopedia of Archaeal and Bacterial Type Strains, Phase II (KMG-II): from individual species to whole genera.</title>
        <authorList>
            <person name="Goeker M."/>
        </authorList>
    </citation>
    <scope>NUCLEOTIDE SEQUENCE [LARGE SCALE GENOMIC DNA]</scope>
    <source>
        <strain evidence="7 8">DSM 100162</strain>
    </source>
</reference>
<evidence type="ECO:0000256" key="3">
    <source>
        <dbReference type="ARBA" id="ARBA00022692"/>
    </source>
</evidence>
<feature type="transmembrane region" description="Helical" evidence="6">
    <location>
        <begin position="59"/>
        <end position="85"/>
    </location>
</feature>
<evidence type="ECO:0000256" key="5">
    <source>
        <dbReference type="ARBA" id="ARBA00023136"/>
    </source>
</evidence>
<dbReference type="EMBL" id="QBKI01000002">
    <property type="protein sequence ID" value="PTX21462.1"/>
    <property type="molecule type" value="Genomic_DNA"/>
</dbReference>
<keyword evidence="5 6" id="KW-0472">Membrane</keyword>
<dbReference type="RefSeq" id="WP_108210835.1">
    <property type="nucleotide sequence ID" value="NZ_QBKI01000002.1"/>
</dbReference>
<feature type="transmembrane region" description="Helical" evidence="6">
    <location>
        <begin position="405"/>
        <end position="424"/>
    </location>
</feature>
<keyword evidence="3 6" id="KW-0812">Transmembrane</keyword>
<feature type="transmembrane region" description="Helical" evidence="6">
    <location>
        <begin position="378"/>
        <end position="399"/>
    </location>
</feature>
<proteinExistence type="predicted"/>
<comment type="caution">
    <text evidence="7">The sequence shown here is derived from an EMBL/GenBank/DDBJ whole genome shotgun (WGS) entry which is preliminary data.</text>
</comment>
<name>A0A2T5YQ80_9BACT</name>
<dbReference type="OrthoDB" id="846354at2"/>
<evidence type="ECO:0000313" key="8">
    <source>
        <dbReference type="Proteomes" id="UP000244225"/>
    </source>
</evidence>
<feature type="transmembrane region" description="Helical" evidence="6">
    <location>
        <begin position="311"/>
        <end position="340"/>
    </location>
</feature>
<dbReference type="Proteomes" id="UP000244225">
    <property type="component" value="Unassembled WGS sequence"/>
</dbReference>
<dbReference type="InterPro" id="IPR050833">
    <property type="entry name" value="Poly_Biosynth_Transport"/>
</dbReference>
<keyword evidence="8" id="KW-1185">Reference proteome</keyword>
<accession>A0A2T5YQ80</accession>
<feature type="transmembrane region" description="Helical" evidence="6">
    <location>
        <begin position="248"/>
        <end position="268"/>
    </location>
</feature>
<feature type="transmembrane region" description="Helical" evidence="6">
    <location>
        <begin position="106"/>
        <end position="127"/>
    </location>
</feature>
<gene>
    <name evidence="7" type="ORF">C8N40_102438</name>
</gene>